<evidence type="ECO:0000259" key="1">
    <source>
        <dbReference type="SMART" id="SM00460"/>
    </source>
</evidence>
<evidence type="ECO:0000313" key="2">
    <source>
        <dbReference type="EMBL" id="AGI72693.1"/>
    </source>
</evidence>
<reference evidence="2 3" key="1">
    <citation type="journal article" date="2013" name="PLoS ONE">
        <title>Poles Apart: Arctic and Antarctic Octadecabacter strains Share High Genome Plasticity and a New Type of Xanthorhodopsin.</title>
        <authorList>
            <person name="Vollmers J."/>
            <person name="Voget S."/>
            <person name="Dietrich S."/>
            <person name="Gollnow K."/>
            <person name="Smits M."/>
            <person name="Meyer K."/>
            <person name="Brinkhoff T."/>
            <person name="Simon M."/>
            <person name="Daniel R."/>
        </authorList>
    </citation>
    <scope>NUCLEOTIDE SEQUENCE [LARGE SCALE GENOMIC DNA]</scope>
    <source>
        <strain evidence="2 3">238</strain>
    </source>
</reference>
<dbReference type="PANTHER" id="PTHR33490:SF12">
    <property type="entry name" value="BLL5557 PROTEIN"/>
    <property type="match status" value="1"/>
</dbReference>
<dbReference type="Proteomes" id="UP000004688">
    <property type="component" value="Chromosome"/>
</dbReference>
<dbReference type="HOGENOM" id="CLU_064253_1_0_5"/>
<dbReference type="PANTHER" id="PTHR33490">
    <property type="entry name" value="BLR5614 PROTEIN-RELATED"/>
    <property type="match status" value="1"/>
</dbReference>
<protein>
    <submittedName>
        <fullName evidence="2">Transglutaminase-like protein</fullName>
    </submittedName>
</protein>
<dbReference type="EMBL" id="CP003742">
    <property type="protein sequence ID" value="AGI72693.1"/>
    <property type="molecule type" value="Genomic_DNA"/>
</dbReference>
<accession>M9RLQ6</accession>
<dbReference type="InterPro" id="IPR038765">
    <property type="entry name" value="Papain-like_cys_pep_sf"/>
</dbReference>
<dbReference type="Pfam" id="PF01841">
    <property type="entry name" value="Transglut_core"/>
    <property type="match status" value="1"/>
</dbReference>
<proteinExistence type="predicted"/>
<dbReference type="SUPFAM" id="SSF54001">
    <property type="entry name" value="Cysteine proteinases"/>
    <property type="match status" value="1"/>
</dbReference>
<dbReference type="eggNOG" id="COG1305">
    <property type="taxonomic scope" value="Bacteria"/>
</dbReference>
<dbReference type="STRING" id="391616.OA238_c26530"/>
<feature type="domain" description="Transglutaminase-like" evidence="1">
    <location>
        <begin position="158"/>
        <end position="218"/>
    </location>
</feature>
<gene>
    <name evidence="2" type="ORF">OA238_c26530</name>
</gene>
<dbReference type="InterPro" id="IPR002931">
    <property type="entry name" value="Transglutaminase-like"/>
</dbReference>
<keyword evidence="3" id="KW-1185">Reference proteome</keyword>
<evidence type="ECO:0000313" key="3">
    <source>
        <dbReference type="Proteomes" id="UP000004688"/>
    </source>
</evidence>
<dbReference type="SMART" id="SM00460">
    <property type="entry name" value="TGc"/>
    <property type="match status" value="1"/>
</dbReference>
<dbReference type="OrthoDB" id="5438043at2"/>
<sequence>MILNIDVQFEYRMAQPTDVFMQVQAPNLADQRVLDETVTMSPIEHIRTVDAEAGIGRRTLLRTTGNLAYSYSAQIDVTRPVHDMSTLAAVAPHKLPGDVVRYLMPSRYCLPDEVQDLVGAGFDHLSGGTRIAAIRDMIFNNFEYVIGSSDARTTAVDSYANRQGVCRDYAHVLISLARAAAIPARFVSAYAPNVKPQDFHAVAEVYLDDAWHLVDPTGMARADETVRIGVGLDAAEVSFLSSFGPMTLYSQAVGVTVVK</sequence>
<dbReference type="AlphaFoldDB" id="M9RLQ6"/>
<dbReference type="Gene3D" id="2.60.40.2250">
    <property type="match status" value="1"/>
</dbReference>
<dbReference type="KEGG" id="oar:OA238_c26530"/>
<organism evidence="2 3">
    <name type="scientific">Octadecabacter arcticus 238</name>
    <dbReference type="NCBI Taxonomy" id="391616"/>
    <lineage>
        <taxon>Bacteria</taxon>
        <taxon>Pseudomonadati</taxon>
        <taxon>Pseudomonadota</taxon>
        <taxon>Alphaproteobacteria</taxon>
        <taxon>Rhodobacterales</taxon>
        <taxon>Roseobacteraceae</taxon>
        <taxon>Octadecabacter</taxon>
    </lineage>
</organism>
<dbReference type="Gene3D" id="3.10.620.30">
    <property type="match status" value="1"/>
</dbReference>
<name>M9RLQ6_9RHOB</name>